<dbReference type="SMART" id="SM00086">
    <property type="entry name" value="PAC"/>
    <property type="match status" value="3"/>
</dbReference>
<dbReference type="Gene3D" id="1.10.155.10">
    <property type="entry name" value="Chemotaxis receptor methyltransferase CheR, N-terminal domain"/>
    <property type="match status" value="1"/>
</dbReference>
<evidence type="ECO:0000259" key="11">
    <source>
        <dbReference type="PROSITE" id="PS50110"/>
    </source>
</evidence>
<comment type="catalytic activity">
    <reaction evidence="2">
        <text>L-glutamyl-[protein] + S-adenosyl-L-methionine = [protein]-L-glutamate 5-O-methyl ester + S-adenosyl-L-homocysteine</text>
        <dbReference type="Rhea" id="RHEA:24452"/>
        <dbReference type="Rhea" id="RHEA-COMP:10208"/>
        <dbReference type="Rhea" id="RHEA-COMP:10311"/>
        <dbReference type="ChEBI" id="CHEBI:29973"/>
        <dbReference type="ChEBI" id="CHEBI:57856"/>
        <dbReference type="ChEBI" id="CHEBI:59789"/>
        <dbReference type="ChEBI" id="CHEBI:82795"/>
        <dbReference type="EC" id="2.1.1.80"/>
    </reaction>
</comment>
<feature type="modified residue" description="4-aspartylphosphate" evidence="8">
    <location>
        <position position="1307"/>
    </location>
</feature>
<dbReference type="Pfam" id="PF03705">
    <property type="entry name" value="CheR_N"/>
    <property type="match status" value="1"/>
</dbReference>
<feature type="coiled-coil region" evidence="9">
    <location>
        <begin position="673"/>
        <end position="753"/>
    </location>
</feature>
<evidence type="ECO:0000259" key="14">
    <source>
        <dbReference type="PROSITE" id="PS50123"/>
    </source>
</evidence>
<dbReference type="PROSITE" id="PS50122">
    <property type="entry name" value="CHEB"/>
    <property type="match status" value="1"/>
</dbReference>
<dbReference type="Gene3D" id="3.40.50.2300">
    <property type="match status" value="1"/>
</dbReference>
<dbReference type="SUPFAM" id="SSF53335">
    <property type="entry name" value="S-adenosyl-L-methionine-dependent methyltransferases"/>
    <property type="match status" value="1"/>
</dbReference>
<name>A0ABN8X8J2_9GAMM</name>
<dbReference type="Pfam" id="PF13426">
    <property type="entry name" value="PAS_9"/>
    <property type="match status" value="1"/>
</dbReference>
<dbReference type="SMART" id="SM00138">
    <property type="entry name" value="MeTrc"/>
    <property type="match status" value="1"/>
</dbReference>
<keyword evidence="16" id="KW-1185">Reference proteome</keyword>
<dbReference type="GO" id="GO:0032259">
    <property type="term" value="P:methylation"/>
    <property type="evidence" value="ECO:0007669"/>
    <property type="project" value="UniProtKB-KW"/>
</dbReference>
<dbReference type="InterPro" id="IPR011006">
    <property type="entry name" value="CheY-like_superfamily"/>
</dbReference>
<evidence type="ECO:0000313" key="15">
    <source>
        <dbReference type="EMBL" id="CAI8886562.1"/>
    </source>
</evidence>
<accession>A0ABN8X8J2</accession>
<dbReference type="Pfam" id="PF01339">
    <property type="entry name" value="CheB_methylest"/>
    <property type="match status" value="1"/>
</dbReference>
<dbReference type="SMART" id="SM00388">
    <property type="entry name" value="HisKA"/>
    <property type="match status" value="1"/>
</dbReference>
<dbReference type="InterPro" id="IPR029063">
    <property type="entry name" value="SAM-dependent_MTases_sf"/>
</dbReference>
<dbReference type="InterPro" id="IPR036890">
    <property type="entry name" value="HATPase_C_sf"/>
</dbReference>
<keyword evidence="4 15" id="KW-0489">Methyltransferase</keyword>
<reference evidence="15 16" key="1">
    <citation type="submission" date="2023-03" db="EMBL/GenBank/DDBJ databases">
        <authorList>
            <person name="Pearce D."/>
        </authorList>
    </citation>
    <scope>NUCLEOTIDE SEQUENCE [LARGE SCALE GENOMIC DNA]</scope>
    <source>
        <strain evidence="15">Msz</strain>
    </source>
</reference>
<evidence type="ECO:0000256" key="3">
    <source>
        <dbReference type="ARBA" id="ARBA00022500"/>
    </source>
</evidence>
<evidence type="ECO:0000259" key="10">
    <source>
        <dbReference type="PROSITE" id="PS50109"/>
    </source>
</evidence>
<dbReference type="PANTHER" id="PTHR24422">
    <property type="entry name" value="CHEMOTAXIS PROTEIN METHYLTRANSFERASE"/>
    <property type="match status" value="1"/>
</dbReference>
<dbReference type="Gene3D" id="3.40.50.150">
    <property type="entry name" value="Vaccinia Virus protein VP39"/>
    <property type="match status" value="1"/>
</dbReference>
<dbReference type="GO" id="GO:0008984">
    <property type="term" value="F:protein-glutamate methylesterase activity"/>
    <property type="evidence" value="ECO:0007669"/>
    <property type="project" value="UniProtKB-EC"/>
</dbReference>
<dbReference type="PROSITE" id="PS50112">
    <property type="entry name" value="PAS"/>
    <property type="match status" value="1"/>
</dbReference>
<feature type="domain" description="CheR-type methyltransferase" evidence="14">
    <location>
        <begin position="212"/>
        <end position="485"/>
    </location>
</feature>
<evidence type="ECO:0000259" key="13">
    <source>
        <dbReference type="PROSITE" id="PS50122"/>
    </source>
</evidence>
<dbReference type="PROSITE" id="PS50109">
    <property type="entry name" value="HIS_KIN"/>
    <property type="match status" value="1"/>
</dbReference>
<dbReference type="Gene3D" id="3.40.50.180">
    <property type="entry name" value="Methylesterase CheB, C-terminal domain"/>
    <property type="match status" value="1"/>
</dbReference>
<dbReference type="InterPro" id="IPR013656">
    <property type="entry name" value="PAS_4"/>
</dbReference>
<dbReference type="PRINTS" id="PR00996">
    <property type="entry name" value="CHERMTFRASE"/>
</dbReference>
<evidence type="ECO:0000256" key="1">
    <source>
        <dbReference type="ARBA" id="ARBA00000085"/>
    </source>
</evidence>
<dbReference type="PROSITE" id="PS50123">
    <property type="entry name" value="CHER"/>
    <property type="match status" value="1"/>
</dbReference>
<feature type="domain" description="CheB-type methylesterase" evidence="13">
    <location>
        <begin position="15"/>
        <end position="207"/>
    </location>
</feature>
<dbReference type="Pfam" id="PF01739">
    <property type="entry name" value="CheR"/>
    <property type="match status" value="1"/>
</dbReference>
<dbReference type="Pfam" id="PF02518">
    <property type="entry name" value="HATPase_c"/>
    <property type="match status" value="1"/>
</dbReference>
<dbReference type="InterPro" id="IPR035965">
    <property type="entry name" value="PAS-like_dom_sf"/>
</dbReference>
<keyword evidence="7 15" id="KW-0378">Hydrolase</keyword>
<dbReference type="InterPro" id="IPR022642">
    <property type="entry name" value="CheR_C"/>
</dbReference>
<keyword evidence="3 7" id="KW-0145">Chemotaxis</keyword>
<dbReference type="SUPFAM" id="SSF52738">
    <property type="entry name" value="Methylesterase CheB, C-terminal domain"/>
    <property type="match status" value="1"/>
</dbReference>
<dbReference type="SMART" id="SM00091">
    <property type="entry name" value="PAS"/>
    <property type="match status" value="2"/>
</dbReference>
<dbReference type="InterPro" id="IPR022641">
    <property type="entry name" value="CheR_N"/>
</dbReference>
<dbReference type="SMART" id="SM00448">
    <property type="entry name" value="REC"/>
    <property type="match status" value="1"/>
</dbReference>
<dbReference type="EMBL" id="OX458333">
    <property type="protein sequence ID" value="CAI8886562.1"/>
    <property type="molecule type" value="Genomic_DNA"/>
</dbReference>
<dbReference type="CDD" id="cd00082">
    <property type="entry name" value="HisKA"/>
    <property type="match status" value="1"/>
</dbReference>
<keyword evidence="9" id="KW-0175">Coiled coil</keyword>
<evidence type="ECO:0000256" key="8">
    <source>
        <dbReference type="PROSITE-ProRule" id="PRU00169"/>
    </source>
</evidence>
<dbReference type="RefSeq" id="WP_317963287.1">
    <property type="nucleotide sequence ID" value="NZ_OX458333.1"/>
</dbReference>
<organism evidence="15 16">
    <name type="scientific">Methylocaldum szegediense</name>
    <dbReference type="NCBI Taxonomy" id="73780"/>
    <lineage>
        <taxon>Bacteria</taxon>
        <taxon>Pseudomonadati</taxon>
        <taxon>Pseudomonadota</taxon>
        <taxon>Gammaproteobacteria</taxon>
        <taxon>Methylococcales</taxon>
        <taxon>Methylococcaceae</taxon>
        <taxon>Methylocaldum</taxon>
    </lineage>
</organism>
<dbReference type="CDD" id="cd17580">
    <property type="entry name" value="REC_2_DhkD-like"/>
    <property type="match status" value="1"/>
</dbReference>
<dbReference type="CDD" id="cd16434">
    <property type="entry name" value="CheB-CheR_fusion"/>
    <property type="match status" value="1"/>
</dbReference>
<dbReference type="Pfam" id="PF00072">
    <property type="entry name" value="Response_reg"/>
    <property type="match status" value="1"/>
</dbReference>
<dbReference type="InterPro" id="IPR000780">
    <property type="entry name" value="CheR_MeTrfase"/>
</dbReference>
<dbReference type="GO" id="GO:0008983">
    <property type="term" value="F:protein-glutamate O-methyltransferase activity"/>
    <property type="evidence" value="ECO:0007669"/>
    <property type="project" value="UniProtKB-EC"/>
</dbReference>
<keyword evidence="6" id="KW-0949">S-adenosyl-L-methionine</keyword>
<feature type="active site" evidence="7">
    <location>
        <position position="57"/>
    </location>
</feature>
<evidence type="ECO:0000256" key="2">
    <source>
        <dbReference type="ARBA" id="ARBA00001541"/>
    </source>
</evidence>
<evidence type="ECO:0000256" key="7">
    <source>
        <dbReference type="PROSITE-ProRule" id="PRU00050"/>
    </source>
</evidence>
<gene>
    <name evidence="15" type="ORF">MSZNOR_3160</name>
</gene>
<dbReference type="PANTHER" id="PTHR24422:SF27">
    <property type="entry name" value="PROTEIN-GLUTAMATE O-METHYLTRANSFERASE"/>
    <property type="match status" value="1"/>
</dbReference>
<evidence type="ECO:0000313" key="16">
    <source>
        <dbReference type="Proteomes" id="UP001162030"/>
    </source>
</evidence>
<feature type="domain" description="PAS" evidence="12">
    <location>
        <begin position="884"/>
        <end position="930"/>
    </location>
</feature>
<dbReference type="EC" id="2.1.1.80" evidence="15"/>
<feature type="domain" description="Histidine kinase" evidence="10">
    <location>
        <begin position="1018"/>
        <end position="1236"/>
    </location>
</feature>
<sequence length="1377" mass="154251">MGAKNDTTKPDDGGPRPSKAIPAMVGIGASAGGLNSLLDLFQDIEPGIGFAFLIAQHLSPDHDSKLTEILARNVRLPITEAREGMAIEADHIYVIPPDADISVSVGRLRLECRRGHSPAHLPADHLFRSLARELGKKAIGIVLSGTGTDGAKGLKAIKICGGLTFAEDPSSARFDGMPRSAISMGCVDYVLPPKEIARELANLAQRVVTAAGDLETLAIREQDLKQIFRVVLDTCGLDFSQYKRKTILRRLIRRMALNRIQSLSDYLSLLQTQPAEAEALCQDFLVRVTAFFRDPETFRGLTREVFPRLLQGRSPADSIRVWVPGCATGEEAYSIAMALLEFLDEQKLRIPIQVFGSDINPQAISIARAGRYPENVRFHVSEKRLRRFFIRTDGHYQVIPAIREACVFAEHNVAIDPPFSKLDLISCCNLLIYLDPELQRQVMSTFHYALNPGKFLALGPSENIGPQGSHLFEPLNKNWSIYVRKNVPGRMLLDFGGKEQRILQPEKTLTDNAAPLQNHGLVQRQADNILLARYAPAGVLVDADLNVLQFRGHTGFFLEHQQGSASLNLKSLTQTYLFIELSEAVHETRSTGQPAKRENIRISSEGKERYVRFEVLPLNDAEGAAQFFLILFENASNKPVNAPTVWLQRISSVLTRPVGLLFRLSYTGEQFQFSELRRELDATQRHLQSVIEAHKACQEKLRSLEEELLSAHQEFQSTNEELETAKEELQSANEELATANEELRVRNHELSQVNLTLKNAQDFNEAILETMRDALVVLDRDLRIKRANRAYFEMFRTTPEAIRNTCLYDTGSGLWDRREIKESLQIVAKGGRTLEDYEVIQTHPEVGERILNLSAYKLLGEDHLNDLILLTIQDVTERRGIEAALRQRSDILDQAHEAILMWELGGTIQYWNRGAEELYGYKRSEAVGQTSHDLLKIERGISTEEFERILARDRQWVGEVIHTTRTGKRIIVDSRNTVVLQRNKPPLVLETNRDVTERKEIEESLREAHRQKDEFLAMLAHELRNPLAPVRNGLHIIQTTNPDKVPIKQIHAMMDRQLNKLTRIVDDLLDVARITRGQIELREEVIDLVPLIVHVLEIVRYQLDSRRHKLALDLPGCPVFVRVDPTRMEQVVENLLANAAKYTPPAGNIEVALHIENNQAVLHVRDDGRGIAPDVLPHIFDLFVQADRGLDRMEGGLGIGLTLVRRLVELHRGRVEARSEGLGLGSEFLVYLPLWQGTTDNPEDMTALQSELVLVPRRVLIVDDNHDAAESTALIVGAAGHTVEVAYDGPMALSIAASFKPEVALLDIGLPGMDGYELAKRLRQLPGMEKALLVAISGYGTENDRRASESAGLDCHLIKPVDPDVLTRLLATAAEIP</sequence>
<dbReference type="Proteomes" id="UP001162030">
    <property type="component" value="Chromosome"/>
</dbReference>
<evidence type="ECO:0000256" key="5">
    <source>
        <dbReference type="ARBA" id="ARBA00022679"/>
    </source>
</evidence>
<keyword evidence="8" id="KW-0597">Phosphoprotein</keyword>
<evidence type="ECO:0000256" key="9">
    <source>
        <dbReference type="SAM" id="Coils"/>
    </source>
</evidence>
<feature type="active site" evidence="7">
    <location>
        <position position="30"/>
    </location>
</feature>
<dbReference type="SUPFAM" id="SSF52172">
    <property type="entry name" value="CheY-like"/>
    <property type="match status" value="1"/>
</dbReference>
<dbReference type="InterPro" id="IPR005467">
    <property type="entry name" value="His_kinase_dom"/>
</dbReference>
<dbReference type="Gene3D" id="1.10.287.130">
    <property type="match status" value="1"/>
</dbReference>
<dbReference type="SUPFAM" id="SSF55785">
    <property type="entry name" value="PYP-like sensor domain (PAS domain)"/>
    <property type="match status" value="2"/>
</dbReference>
<dbReference type="NCBIfam" id="TIGR00229">
    <property type="entry name" value="sensory_box"/>
    <property type="match status" value="1"/>
</dbReference>
<dbReference type="Gene3D" id="3.30.565.10">
    <property type="entry name" value="Histidine kinase-like ATPase, C-terminal domain"/>
    <property type="match status" value="1"/>
</dbReference>
<dbReference type="InterPro" id="IPR000673">
    <property type="entry name" value="Sig_transdc_resp-reg_Me-estase"/>
</dbReference>
<dbReference type="PROSITE" id="PS50110">
    <property type="entry name" value="RESPONSE_REGULATORY"/>
    <property type="match status" value="1"/>
</dbReference>
<dbReference type="CDD" id="cd00130">
    <property type="entry name" value="PAS"/>
    <property type="match status" value="2"/>
</dbReference>
<dbReference type="Pfam" id="PF08448">
    <property type="entry name" value="PAS_4"/>
    <property type="match status" value="1"/>
</dbReference>
<dbReference type="InterPro" id="IPR003594">
    <property type="entry name" value="HATPase_dom"/>
</dbReference>
<dbReference type="CDD" id="cd00075">
    <property type="entry name" value="HATPase"/>
    <property type="match status" value="1"/>
</dbReference>
<feature type="active site" evidence="7">
    <location>
        <position position="149"/>
    </location>
</feature>
<protein>
    <submittedName>
        <fullName evidence="15">Two-component system, chemotaxis family, CheB/CheR fusion protein</fullName>
        <ecNumber evidence="15">2.1.1.80</ecNumber>
        <ecNumber evidence="15">3.1.1.61</ecNumber>
    </submittedName>
</protein>
<dbReference type="SUPFAM" id="SSF55874">
    <property type="entry name" value="ATPase domain of HSP90 chaperone/DNA topoisomerase II/histidine kinase"/>
    <property type="match status" value="1"/>
</dbReference>
<feature type="domain" description="Response regulatory" evidence="11">
    <location>
        <begin position="1258"/>
        <end position="1374"/>
    </location>
</feature>
<dbReference type="InterPro" id="IPR003661">
    <property type="entry name" value="HisK_dim/P_dom"/>
</dbReference>
<keyword evidence="5 15" id="KW-0808">Transferase</keyword>
<dbReference type="Gene3D" id="3.30.450.20">
    <property type="entry name" value="PAS domain"/>
    <property type="match status" value="2"/>
</dbReference>
<dbReference type="EC" id="3.1.1.61" evidence="15"/>
<dbReference type="InterPro" id="IPR035909">
    <property type="entry name" value="CheB_C"/>
</dbReference>
<dbReference type="Gene3D" id="1.20.120.330">
    <property type="entry name" value="Nucleotidyltransferases domain 2"/>
    <property type="match status" value="1"/>
</dbReference>
<dbReference type="InterPro" id="IPR036804">
    <property type="entry name" value="CheR_N_sf"/>
</dbReference>
<dbReference type="InterPro" id="IPR036097">
    <property type="entry name" value="HisK_dim/P_sf"/>
</dbReference>
<evidence type="ECO:0000256" key="6">
    <source>
        <dbReference type="ARBA" id="ARBA00022691"/>
    </source>
</evidence>
<dbReference type="SUPFAM" id="SSF47384">
    <property type="entry name" value="Homodimeric domain of signal transducing histidine kinase"/>
    <property type="match status" value="1"/>
</dbReference>
<evidence type="ECO:0000256" key="4">
    <source>
        <dbReference type="ARBA" id="ARBA00022603"/>
    </source>
</evidence>
<dbReference type="InterPro" id="IPR000014">
    <property type="entry name" value="PAS"/>
</dbReference>
<comment type="catalytic activity">
    <reaction evidence="1">
        <text>ATP + protein L-histidine = ADP + protein N-phospho-L-histidine.</text>
        <dbReference type="EC" id="2.7.13.3"/>
    </reaction>
</comment>
<dbReference type="SMART" id="SM00387">
    <property type="entry name" value="HATPase_c"/>
    <property type="match status" value="1"/>
</dbReference>
<dbReference type="InterPro" id="IPR001789">
    <property type="entry name" value="Sig_transdc_resp-reg_receiver"/>
</dbReference>
<dbReference type="SUPFAM" id="SSF47757">
    <property type="entry name" value="Chemotaxis receptor methyltransferase CheR, N-terminal domain"/>
    <property type="match status" value="1"/>
</dbReference>
<proteinExistence type="predicted"/>
<dbReference type="InterPro" id="IPR001610">
    <property type="entry name" value="PAC"/>
</dbReference>
<evidence type="ECO:0000259" key="12">
    <source>
        <dbReference type="PROSITE" id="PS50112"/>
    </source>
</evidence>
<dbReference type="Pfam" id="PF00512">
    <property type="entry name" value="HisKA"/>
    <property type="match status" value="1"/>
</dbReference>
<dbReference type="InterPro" id="IPR050903">
    <property type="entry name" value="Bact_Chemotaxis_MeTrfase"/>
</dbReference>